<keyword evidence="1" id="KW-0472">Membrane</keyword>
<gene>
    <name evidence="2" type="ORF">ACFOW7_06515</name>
</gene>
<feature type="transmembrane region" description="Helical" evidence="1">
    <location>
        <begin position="6"/>
        <end position="28"/>
    </location>
</feature>
<proteinExistence type="predicted"/>
<keyword evidence="1" id="KW-1133">Transmembrane helix</keyword>
<evidence type="ECO:0000313" key="3">
    <source>
        <dbReference type="Proteomes" id="UP001595791"/>
    </source>
</evidence>
<evidence type="ECO:0008006" key="4">
    <source>
        <dbReference type="Google" id="ProtNLM"/>
    </source>
</evidence>
<feature type="transmembrane region" description="Helical" evidence="1">
    <location>
        <begin position="85"/>
        <end position="102"/>
    </location>
</feature>
<name>A0ABV8MPE6_9NEIS</name>
<sequence length="137" mass="15456">MNYSFLTAGVLVALAFLAHTFIGVREALSTRPLRQGQRDSDFMVLERRWVQSLCAFQLVTIDLLALAALLIALSFPSLLPARQSLAQMSLLLLLGWGVIWLIQMAALRRPFKDYLVLGQWILWFICAGLLYQGLQAF</sequence>
<feature type="transmembrane region" description="Helical" evidence="1">
    <location>
        <begin position="114"/>
        <end position="134"/>
    </location>
</feature>
<organism evidence="2 3">
    <name type="scientific">Chitinimonas lacunae</name>
    <dbReference type="NCBI Taxonomy" id="1963018"/>
    <lineage>
        <taxon>Bacteria</taxon>
        <taxon>Pseudomonadati</taxon>
        <taxon>Pseudomonadota</taxon>
        <taxon>Betaproteobacteria</taxon>
        <taxon>Neisseriales</taxon>
        <taxon>Chitinibacteraceae</taxon>
        <taxon>Chitinimonas</taxon>
    </lineage>
</organism>
<keyword evidence="1" id="KW-0812">Transmembrane</keyword>
<protein>
    <recommendedName>
        <fullName evidence="4">MAPEG family protein</fullName>
    </recommendedName>
</protein>
<dbReference type="RefSeq" id="WP_378162293.1">
    <property type="nucleotide sequence ID" value="NZ_JBHSBU010000001.1"/>
</dbReference>
<comment type="caution">
    <text evidence="2">The sequence shown here is derived from an EMBL/GenBank/DDBJ whole genome shotgun (WGS) entry which is preliminary data.</text>
</comment>
<evidence type="ECO:0000313" key="2">
    <source>
        <dbReference type="EMBL" id="MFC4159008.1"/>
    </source>
</evidence>
<evidence type="ECO:0000256" key="1">
    <source>
        <dbReference type="SAM" id="Phobius"/>
    </source>
</evidence>
<keyword evidence="3" id="KW-1185">Reference proteome</keyword>
<feature type="transmembrane region" description="Helical" evidence="1">
    <location>
        <begin position="49"/>
        <end position="73"/>
    </location>
</feature>
<dbReference type="Proteomes" id="UP001595791">
    <property type="component" value="Unassembled WGS sequence"/>
</dbReference>
<accession>A0ABV8MPE6</accession>
<dbReference type="EMBL" id="JBHSBU010000001">
    <property type="protein sequence ID" value="MFC4159008.1"/>
    <property type="molecule type" value="Genomic_DNA"/>
</dbReference>
<reference evidence="3" key="1">
    <citation type="journal article" date="2019" name="Int. J. Syst. Evol. Microbiol.">
        <title>The Global Catalogue of Microorganisms (GCM) 10K type strain sequencing project: providing services to taxonomists for standard genome sequencing and annotation.</title>
        <authorList>
            <consortium name="The Broad Institute Genomics Platform"/>
            <consortium name="The Broad Institute Genome Sequencing Center for Infectious Disease"/>
            <person name="Wu L."/>
            <person name="Ma J."/>
        </authorList>
    </citation>
    <scope>NUCLEOTIDE SEQUENCE [LARGE SCALE GENOMIC DNA]</scope>
    <source>
        <strain evidence="3">LMG 29894</strain>
    </source>
</reference>